<feature type="repeat" description="TPR" evidence="1">
    <location>
        <begin position="380"/>
        <end position="413"/>
    </location>
</feature>
<keyword evidence="4" id="KW-1185">Reference proteome</keyword>
<evidence type="ECO:0000313" key="4">
    <source>
        <dbReference type="Proteomes" id="UP001431449"/>
    </source>
</evidence>
<dbReference type="InterPro" id="IPR019734">
    <property type="entry name" value="TPR_rpt"/>
</dbReference>
<evidence type="ECO:0000256" key="1">
    <source>
        <dbReference type="PROSITE-ProRule" id="PRU00339"/>
    </source>
</evidence>
<gene>
    <name evidence="3" type="ORF">M0G41_03495</name>
</gene>
<dbReference type="PROSITE" id="PS50005">
    <property type="entry name" value="TPR"/>
    <property type="match status" value="1"/>
</dbReference>
<keyword evidence="2" id="KW-0472">Membrane</keyword>
<dbReference type="EMBL" id="JALNMH010000002">
    <property type="protein sequence ID" value="MCK7592729.1"/>
    <property type="molecule type" value="Genomic_DNA"/>
</dbReference>
<dbReference type="SUPFAM" id="SSF48452">
    <property type="entry name" value="TPR-like"/>
    <property type="match status" value="1"/>
</dbReference>
<dbReference type="Gene3D" id="3.40.50.10070">
    <property type="entry name" value="TolB, N-terminal domain"/>
    <property type="match status" value="1"/>
</dbReference>
<dbReference type="InterPro" id="IPR011990">
    <property type="entry name" value="TPR-like_helical_dom_sf"/>
</dbReference>
<keyword evidence="2" id="KW-1133">Transmembrane helix</keyword>
<sequence length="637" mass="70468">MSFLAELRRRNVFRMAGLYLVGAWLIIQVAETLLPAFDVPDWFMRAIIILLALGFVPALLFSWVFELTPDGLKRDGAVDPAHPIAPRSARRMDQLTLAGVLLVLGAIGADRLWPDPASPPAHDSIADRTVDSSVEVNRSRDAGAAESEPVSNGSASPSVAVLPFVNLSSDPEQEYFSDGMTEEILNVLAKVRGLKVAARTSVFEFKNRGGDVREIGGKLGVSHVIEGSVRRDGDQIRVTAQLIRVADGFHVWSESYDRKLEGIFALQDDLAQRVGEALQASFGLNASSAPRVSIKPEAYDAYLKGRSLLRNRTDIPTAIAHFERAVSLEPAFGAAWAALSLGYDVAYWYVEGLSGEQLEALIEKQGQAAEQAAAIDPGSATVQHALGNVARKRFHYVDAERHYLQAMRIDPSYPDVREDYSELLFGVGRTRESRLAARQLVQLDPYFGIGWVRVLDNAIHADAREEVEEAVERLRELSPDGTAGKVGRLDYAVTWGRTDEARLELAEGLRRWPEVFSFAETLLPWALEGQSLDEATYQAALTPTRTGHAIYFVVARGNADLYDAEIDRSGATMQGYYFAYLNDNVRQGHALLRTPQVKANLVRYGFVDYWREKGWPEACRPLGREDFECGRDSGEAR</sequence>
<dbReference type="Gene3D" id="1.25.40.10">
    <property type="entry name" value="Tetratricopeptide repeat domain"/>
    <property type="match status" value="1"/>
</dbReference>
<comment type="caution">
    <text evidence="3">The sequence shown here is derived from an EMBL/GenBank/DDBJ whole genome shotgun (WGS) entry which is preliminary data.</text>
</comment>
<keyword evidence="2" id="KW-0812">Transmembrane</keyword>
<keyword evidence="1" id="KW-0802">TPR repeat</keyword>
<evidence type="ECO:0000256" key="2">
    <source>
        <dbReference type="SAM" id="Phobius"/>
    </source>
</evidence>
<name>A0ABT0GDU7_9GAMM</name>
<reference evidence="3" key="1">
    <citation type="submission" date="2022-04" db="EMBL/GenBank/DDBJ databases">
        <title>Lysobacter sp. CAU 1642 isolated from sea sand.</title>
        <authorList>
            <person name="Kim W."/>
        </authorList>
    </citation>
    <scope>NUCLEOTIDE SEQUENCE</scope>
    <source>
        <strain evidence="3">CAU 1642</strain>
    </source>
</reference>
<proteinExistence type="predicted"/>
<dbReference type="RefSeq" id="WP_248205066.1">
    <property type="nucleotide sequence ID" value="NZ_JALNMH010000002.1"/>
</dbReference>
<feature type="transmembrane region" description="Helical" evidence="2">
    <location>
        <begin position="42"/>
        <end position="65"/>
    </location>
</feature>
<organism evidence="3 4">
    <name type="scientific">Pseudomarimonas salicorniae</name>
    <dbReference type="NCBI Taxonomy" id="2933270"/>
    <lineage>
        <taxon>Bacteria</taxon>
        <taxon>Pseudomonadati</taxon>
        <taxon>Pseudomonadota</taxon>
        <taxon>Gammaproteobacteria</taxon>
        <taxon>Lysobacterales</taxon>
        <taxon>Lysobacteraceae</taxon>
        <taxon>Pseudomarimonas</taxon>
    </lineage>
</organism>
<protein>
    <recommendedName>
        <fullName evidence="5">TolB amino-terminal domain-containing protein</fullName>
    </recommendedName>
</protein>
<accession>A0ABT0GDU7</accession>
<evidence type="ECO:0008006" key="5">
    <source>
        <dbReference type="Google" id="ProtNLM"/>
    </source>
</evidence>
<feature type="transmembrane region" description="Helical" evidence="2">
    <location>
        <begin position="12"/>
        <end position="30"/>
    </location>
</feature>
<evidence type="ECO:0000313" key="3">
    <source>
        <dbReference type="EMBL" id="MCK7592729.1"/>
    </source>
</evidence>
<dbReference type="Proteomes" id="UP001431449">
    <property type="component" value="Unassembled WGS sequence"/>
</dbReference>